<protein>
    <submittedName>
        <fullName evidence="1">Uncharacterized protein</fullName>
    </submittedName>
</protein>
<dbReference type="EMBL" id="PYMH01000013">
    <property type="protein sequence ID" value="PSU31698.1"/>
    <property type="molecule type" value="Genomic_DNA"/>
</dbReference>
<evidence type="ECO:0000313" key="2">
    <source>
        <dbReference type="Proteomes" id="UP000241222"/>
    </source>
</evidence>
<proteinExistence type="predicted"/>
<dbReference type="AlphaFoldDB" id="A0A2T3ITM1"/>
<comment type="caution">
    <text evidence="1">The sequence shown here is derived from an EMBL/GenBank/DDBJ whole genome shotgun (WGS) entry which is preliminary data.</text>
</comment>
<sequence>MQIKKFTPSHCDTIREKVNAALIDVANELGIEIKLGKMTYGDEHIKAPMTITIAGGDSKEMIDLKERLDILDLQESDLEIIFKLNREDFKLTGFNTRASKNNAIITRVKDDKTFACSIHTAKRAIQAAKQ</sequence>
<gene>
    <name evidence="1" type="ORF">C9I99_21155</name>
</gene>
<reference evidence="1 2" key="1">
    <citation type="submission" date="2018-03" db="EMBL/GenBank/DDBJ databases">
        <title>Whole genome sequencing of Histamine producing bacteria.</title>
        <authorList>
            <person name="Butler K."/>
        </authorList>
    </citation>
    <scope>NUCLEOTIDE SEQUENCE [LARGE SCALE GENOMIC DNA]</scope>
    <source>
        <strain evidence="1 2">JCM 13586</strain>
    </source>
</reference>
<keyword evidence="2" id="KW-1185">Reference proteome</keyword>
<accession>A0A2T3ITM1</accession>
<organism evidence="1 2">
    <name type="scientific">Photobacterium lutimaris</name>
    <dbReference type="NCBI Taxonomy" id="388278"/>
    <lineage>
        <taxon>Bacteria</taxon>
        <taxon>Pseudomonadati</taxon>
        <taxon>Pseudomonadota</taxon>
        <taxon>Gammaproteobacteria</taxon>
        <taxon>Vibrionales</taxon>
        <taxon>Vibrionaceae</taxon>
        <taxon>Photobacterium</taxon>
    </lineage>
</organism>
<dbReference type="Proteomes" id="UP000241222">
    <property type="component" value="Unassembled WGS sequence"/>
</dbReference>
<dbReference type="RefSeq" id="WP_107350829.1">
    <property type="nucleotide sequence ID" value="NZ_PYMH01000013.1"/>
</dbReference>
<evidence type="ECO:0000313" key="1">
    <source>
        <dbReference type="EMBL" id="PSU31698.1"/>
    </source>
</evidence>
<name>A0A2T3ITM1_9GAMM</name>